<keyword evidence="3" id="KW-0808">Transferase</keyword>
<keyword evidence="3" id="KW-0328">Glycosyltransferase</keyword>
<feature type="domain" description="Glycosyltransferase subfamily 4-like N-terminal" evidence="2">
    <location>
        <begin position="116"/>
        <end position="229"/>
    </location>
</feature>
<dbReference type="GO" id="GO:0102710">
    <property type="term" value="F:D-inositol-3-phosphate glycosyltransferase activity"/>
    <property type="evidence" value="ECO:0007669"/>
    <property type="project" value="UniProtKB-EC"/>
</dbReference>
<evidence type="ECO:0000313" key="3">
    <source>
        <dbReference type="EMBL" id="UYP46369.1"/>
    </source>
</evidence>
<dbReference type="Proteomes" id="UP001208689">
    <property type="component" value="Chromosome"/>
</dbReference>
<dbReference type="Pfam" id="PF00534">
    <property type="entry name" value="Glycos_transf_1"/>
    <property type="match status" value="1"/>
</dbReference>
<reference evidence="3" key="1">
    <citation type="submission" date="2022-09" db="EMBL/GenBank/DDBJ databases">
        <title>Actin cytoskeleton and complex cell architecture in an #Asgard archaeon.</title>
        <authorList>
            <person name="Ponce Toledo R.I."/>
            <person name="Schleper C."/>
            <person name="Rodrigues Oliveira T."/>
            <person name="Wollweber F."/>
            <person name="Xu J."/>
            <person name="Rittmann S."/>
            <person name="Klingl A."/>
            <person name="Pilhofer M."/>
        </authorList>
    </citation>
    <scope>NUCLEOTIDE SEQUENCE</scope>
    <source>
        <strain evidence="3">B-35</strain>
    </source>
</reference>
<dbReference type="CDD" id="cd03801">
    <property type="entry name" value="GT4_PimA-like"/>
    <property type="match status" value="1"/>
</dbReference>
<evidence type="ECO:0000259" key="1">
    <source>
        <dbReference type="Pfam" id="PF00534"/>
    </source>
</evidence>
<dbReference type="EMBL" id="CP104013">
    <property type="protein sequence ID" value="UYP46369.1"/>
    <property type="molecule type" value="Genomic_DNA"/>
</dbReference>
<dbReference type="PANTHER" id="PTHR45947">
    <property type="entry name" value="SULFOQUINOVOSYL TRANSFERASE SQD2"/>
    <property type="match status" value="1"/>
</dbReference>
<dbReference type="InterPro" id="IPR050194">
    <property type="entry name" value="Glycosyltransferase_grp1"/>
</dbReference>
<name>A0ABY6HUY6_9ARCH</name>
<accession>A0ABY6HUY6</accession>
<dbReference type="EC" id="2.4.1.250" evidence="3"/>
<dbReference type="Pfam" id="PF13439">
    <property type="entry name" value="Glyco_transf_4"/>
    <property type="match status" value="1"/>
</dbReference>
<protein>
    <submittedName>
        <fullName evidence="3">D-inositol-3-phosphate glycosyltransferase</fullName>
        <ecNumber evidence="3">2.4.1.250</ecNumber>
    </submittedName>
</protein>
<proteinExistence type="predicted"/>
<organism evidence="3 4">
    <name type="scientific">Candidatus Lokiarchaeum ossiferum</name>
    <dbReference type="NCBI Taxonomy" id="2951803"/>
    <lineage>
        <taxon>Archaea</taxon>
        <taxon>Promethearchaeati</taxon>
        <taxon>Promethearchaeota</taxon>
        <taxon>Promethearchaeia</taxon>
        <taxon>Promethearchaeales</taxon>
        <taxon>Promethearchaeaceae</taxon>
        <taxon>Candidatus Lokiarchaeum</taxon>
    </lineage>
</organism>
<sequence length="439" mass="50836">MKILMFPTRFYPAISGGDFYLERLGRELKRKQLQNNQVQFITTDAIDFAGLKGKGKIVAPNHRFFSRYKNLQIKRYRTHPLERMVQEKSEEEQELYELCHKMLKLSSETIEPLMDNGPIIPELNQFLLNNNQNKSILYNFKPEIMHCTYLPYTTLLYCLLLGKKMKIPTCVTPFLHENNFRYKNQELYKILDQFDAILACTNHEKMIMIKNGVLEEKIHVLPMGVDSKRFQQDHKKLVRRLYSIENPVVLFCGYKNYEKGALTLLNTIPLIIKENSAISFIFIGPPTTAFNYTVKKIKSKYPAAQILNLTPENLTGIYDKKKIGAFQLAKVFCMPSRSDAYGIVFLESWASGTPVIAANIPAMHEVIDNQEDGILVEFDNPKALKKIILDLINNPEKAQTMGKKGQNKVEEQNRWDIIAKQTLKIYQKLINSRELNENN</sequence>
<keyword evidence="4" id="KW-1185">Reference proteome</keyword>
<dbReference type="Gene3D" id="3.40.50.2000">
    <property type="entry name" value="Glycogen Phosphorylase B"/>
    <property type="match status" value="2"/>
</dbReference>
<evidence type="ECO:0000259" key="2">
    <source>
        <dbReference type="Pfam" id="PF13439"/>
    </source>
</evidence>
<dbReference type="InterPro" id="IPR001296">
    <property type="entry name" value="Glyco_trans_1"/>
</dbReference>
<dbReference type="SUPFAM" id="SSF53756">
    <property type="entry name" value="UDP-Glycosyltransferase/glycogen phosphorylase"/>
    <property type="match status" value="1"/>
</dbReference>
<dbReference type="PANTHER" id="PTHR45947:SF3">
    <property type="entry name" value="SULFOQUINOVOSYL TRANSFERASE SQD2"/>
    <property type="match status" value="1"/>
</dbReference>
<feature type="domain" description="Glycosyl transferase family 1" evidence="1">
    <location>
        <begin position="245"/>
        <end position="407"/>
    </location>
</feature>
<dbReference type="InterPro" id="IPR028098">
    <property type="entry name" value="Glyco_trans_4-like_N"/>
</dbReference>
<gene>
    <name evidence="3" type="ORF">NEF87_002654</name>
</gene>
<evidence type="ECO:0000313" key="4">
    <source>
        <dbReference type="Proteomes" id="UP001208689"/>
    </source>
</evidence>